<dbReference type="SMART" id="SM00248">
    <property type="entry name" value="ANK"/>
    <property type="match status" value="7"/>
</dbReference>
<dbReference type="Gene3D" id="1.25.40.20">
    <property type="entry name" value="Ankyrin repeat-containing domain"/>
    <property type="match status" value="2"/>
</dbReference>
<reference evidence="3" key="1">
    <citation type="submission" date="2022-11" db="EMBL/GenBank/DDBJ databases">
        <authorList>
            <person name="Petersen C."/>
        </authorList>
    </citation>
    <scope>NUCLEOTIDE SEQUENCE</scope>
    <source>
        <strain evidence="3">IBT 29864</strain>
    </source>
</reference>
<dbReference type="PANTHER" id="PTHR24171">
    <property type="entry name" value="ANKYRIN REPEAT DOMAIN-CONTAINING PROTEIN 39-RELATED"/>
    <property type="match status" value="1"/>
</dbReference>
<keyword evidence="2" id="KW-0040">ANK repeat</keyword>
<keyword evidence="4" id="KW-1185">Reference proteome</keyword>
<evidence type="ECO:0000313" key="4">
    <source>
        <dbReference type="Proteomes" id="UP001147782"/>
    </source>
</evidence>
<dbReference type="InterPro" id="IPR036770">
    <property type="entry name" value="Ankyrin_rpt-contain_sf"/>
</dbReference>
<evidence type="ECO:0000256" key="1">
    <source>
        <dbReference type="ARBA" id="ARBA00022737"/>
    </source>
</evidence>
<dbReference type="EMBL" id="JAPZBS010000010">
    <property type="protein sequence ID" value="KAJ5355476.1"/>
    <property type="molecule type" value="Genomic_DNA"/>
</dbReference>
<name>A0A9W9R8B6_9EURO</name>
<dbReference type="RefSeq" id="XP_056549499.1">
    <property type="nucleotide sequence ID" value="XM_056705601.1"/>
</dbReference>
<proteinExistence type="predicted"/>
<protein>
    <submittedName>
        <fullName evidence="3">Uncharacterized protein</fullName>
    </submittedName>
</protein>
<dbReference type="Proteomes" id="UP001147782">
    <property type="component" value="Unassembled WGS sequence"/>
</dbReference>
<sequence length="958" mass="104834">MQLACGKYGTALAAVCAEGSIANIRVLLDAGALINMPIMSGLYGNALAAACHQSNTPVVEFLVNQGADVNMQLSRGLCRSALAAACAAGSVEKIHVLLDAGASINMPITSGRYGNALTAACYRSSTTVVEFLVRQGADVNMQLSSGIYGSALVAASIAGSVEKIRVLLDAGASINIPVTSRSYGNALVAACHRSSTTVVSFLVSQGADVNLVLENGEFPTALTAAIRGRNSEIVQTLLIMGADPNVQLPTGGFGDAVSLAIHLREKVSIDTLIQAGAHIGPLASDLIHTLSSLSNYNDLHIETHADSCYISSIVFDCELPEMAKNYHDLSSWLPNMRVLVRKETVIEYSSVDQFLCKTYGLKARHFLGNLVRSFGSNPSSYGESIANYSSSTCLFLFLVDGTMSFSIRNSSITLECCSLDKELPSMFEWLCYVIRQRVPGITYLPTADNKYTNGSLRLSLQPIQTLHVRDSSNYCWTELFEGVAIALGPGVQTPEPSRGLEMDCNTMIQLAVVEYPVLIDSDTGSPPGLVFLGYSTALIPIRETEDNMILWHLEVASNDRQIKASELQATQSEWLRTTDLSYLLSKKALLGWCSQAELRLGARTDDLNVTWSQAKVKPFSFELSGINLQALAQSAAPAQFGIQAGASWKLVNNTIRFTQADEYLRCLNNSREQQIVLYDVSTSRAWLVPLISVFHHMLLVYWKRIPEKFRENDIPLADPTPLNMDASYEALVDKGELIIQRSDQIEHSLTIRKLIIGFAINLGRISLKKPKGNKIYGYEFMDIACETQTTTLKKTTLERDGLAWLPLLKEIDCLFCSDLGDAIVGQRTSETLSPCNALPKGYDLLAALIRSIEHLSELKGGCQEGHIRRLLNDSAWQPTGSPFQPCQHDSHETCWNQPEFLQKITPERSNGQIRSISFHDHVNGAVVFGGPLKPRRFTISSRVSGKYQNQPDTIRIPI</sequence>
<accession>A0A9W9R8B6</accession>
<organism evidence="3 4">
    <name type="scientific">Penicillium cataractarum</name>
    <dbReference type="NCBI Taxonomy" id="2100454"/>
    <lineage>
        <taxon>Eukaryota</taxon>
        <taxon>Fungi</taxon>
        <taxon>Dikarya</taxon>
        <taxon>Ascomycota</taxon>
        <taxon>Pezizomycotina</taxon>
        <taxon>Eurotiomycetes</taxon>
        <taxon>Eurotiomycetidae</taxon>
        <taxon>Eurotiales</taxon>
        <taxon>Aspergillaceae</taxon>
        <taxon>Penicillium</taxon>
    </lineage>
</organism>
<evidence type="ECO:0000256" key="2">
    <source>
        <dbReference type="ARBA" id="ARBA00023043"/>
    </source>
</evidence>
<reference evidence="3" key="2">
    <citation type="journal article" date="2023" name="IMA Fungus">
        <title>Comparative genomic study of the Penicillium genus elucidates a diverse pangenome and 15 lateral gene transfer events.</title>
        <authorList>
            <person name="Petersen C."/>
            <person name="Sorensen T."/>
            <person name="Nielsen M.R."/>
            <person name="Sondergaard T.E."/>
            <person name="Sorensen J.L."/>
            <person name="Fitzpatrick D.A."/>
            <person name="Frisvad J.C."/>
            <person name="Nielsen K.L."/>
        </authorList>
    </citation>
    <scope>NUCLEOTIDE SEQUENCE</scope>
    <source>
        <strain evidence="3">IBT 29864</strain>
    </source>
</reference>
<dbReference type="SUPFAM" id="SSF48403">
    <property type="entry name" value="Ankyrin repeat"/>
    <property type="match status" value="1"/>
</dbReference>
<gene>
    <name evidence="3" type="ORF">N7496_012688</name>
</gene>
<evidence type="ECO:0000313" key="3">
    <source>
        <dbReference type="EMBL" id="KAJ5355476.1"/>
    </source>
</evidence>
<dbReference type="Pfam" id="PF12796">
    <property type="entry name" value="Ank_2"/>
    <property type="match status" value="2"/>
</dbReference>
<dbReference type="AlphaFoldDB" id="A0A9W9R8B6"/>
<dbReference type="InterPro" id="IPR002110">
    <property type="entry name" value="Ankyrin_rpt"/>
</dbReference>
<dbReference type="GeneID" id="81444780"/>
<comment type="caution">
    <text evidence="3">The sequence shown here is derived from an EMBL/GenBank/DDBJ whole genome shotgun (WGS) entry which is preliminary data.</text>
</comment>
<dbReference type="OrthoDB" id="1577640at2759"/>
<keyword evidence="1" id="KW-0677">Repeat</keyword>